<evidence type="ECO:0000313" key="4">
    <source>
        <dbReference type="Proteomes" id="UP000266426"/>
    </source>
</evidence>
<dbReference type="GO" id="GO:0016491">
    <property type="term" value="F:oxidoreductase activity"/>
    <property type="evidence" value="ECO:0007669"/>
    <property type="project" value="InterPro"/>
</dbReference>
<dbReference type="InterPro" id="IPR009078">
    <property type="entry name" value="Ferritin-like_SF"/>
</dbReference>
<dbReference type="EMBL" id="QZJZ01000070">
    <property type="protein sequence ID" value="RJP58211.1"/>
    <property type="molecule type" value="Genomic_DNA"/>
</dbReference>
<protein>
    <submittedName>
        <fullName evidence="3">YHS domain-containing protein</fullName>
    </submittedName>
</protein>
<comment type="caution">
    <text evidence="3">The sequence shown here is derived from an EMBL/GenBank/DDBJ whole genome shotgun (WGS) entry which is preliminary data.</text>
</comment>
<feature type="domain" description="YHS" evidence="2">
    <location>
        <begin position="40"/>
        <end position="69"/>
    </location>
</feature>
<keyword evidence="1" id="KW-0732">Signal</keyword>
<evidence type="ECO:0000259" key="2">
    <source>
        <dbReference type="Pfam" id="PF04945"/>
    </source>
</evidence>
<sequence length="86" mass="9538">MFRLVTAFIMATLLLCNATFLFAGDAQEKCPVMGGDINKEIFADYNGKRVYFCCSGCVDAFNKDPEKYLKVLEEQGVEPADSPKAE</sequence>
<organism evidence="3 4">
    <name type="scientific">Candidatus Auribacter fodinae</name>
    <dbReference type="NCBI Taxonomy" id="2093366"/>
    <lineage>
        <taxon>Bacteria</taxon>
        <taxon>Pseudomonadati</taxon>
        <taxon>Candidatus Auribacterota</taxon>
        <taxon>Candidatus Auribacteria</taxon>
        <taxon>Candidatus Auribacterales</taxon>
        <taxon>Candidatus Auribacteraceae</taxon>
        <taxon>Candidatus Auribacter</taxon>
    </lineage>
</organism>
<dbReference type="Gene3D" id="1.10.620.20">
    <property type="entry name" value="Ribonucleotide Reductase, subunit A"/>
    <property type="match status" value="1"/>
</dbReference>
<dbReference type="AlphaFoldDB" id="A0A3A4R9L0"/>
<dbReference type="SUPFAM" id="SSF47240">
    <property type="entry name" value="Ferritin-like"/>
    <property type="match status" value="1"/>
</dbReference>
<dbReference type="InterPro" id="IPR012348">
    <property type="entry name" value="RNR-like"/>
</dbReference>
<dbReference type="Proteomes" id="UP000266426">
    <property type="component" value="Unassembled WGS sequence"/>
</dbReference>
<gene>
    <name evidence="3" type="ORF">C4541_08475</name>
</gene>
<evidence type="ECO:0000313" key="3">
    <source>
        <dbReference type="EMBL" id="RJP58211.1"/>
    </source>
</evidence>
<proteinExistence type="predicted"/>
<name>A0A3A4R9L0_9BACT</name>
<dbReference type="InterPro" id="IPR007029">
    <property type="entry name" value="YHS_dom"/>
</dbReference>
<accession>A0A3A4R9L0</accession>
<feature type="chain" id="PRO_5017297462" evidence="1">
    <location>
        <begin position="24"/>
        <end position="86"/>
    </location>
</feature>
<feature type="signal peptide" evidence="1">
    <location>
        <begin position="1"/>
        <end position="23"/>
    </location>
</feature>
<reference evidence="3 4" key="1">
    <citation type="journal article" date="2017" name="ISME J.">
        <title>Energy and carbon metabolisms in a deep terrestrial subsurface fluid microbial community.</title>
        <authorList>
            <person name="Momper L."/>
            <person name="Jungbluth S.P."/>
            <person name="Lee M.D."/>
            <person name="Amend J.P."/>
        </authorList>
    </citation>
    <scope>NUCLEOTIDE SEQUENCE [LARGE SCALE GENOMIC DNA]</scope>
    <source>
        <strain evidence="3">SURF_26</strain>
    </source>
</reference>
<evidence type="ECO:0000256" key="1">
    <source>
        <dbReference type="SAM" id="SignalP"/>
    </source>
</evidence>
<dbReference type="Pfam" id="PF04945">
    <property type="entry name" value="YHS"/>
    <property type="match status" value="1"/>
</dbReference>